<dbReference type="InterPro" id="IPR006153">
    <property type="entry name" value="Cation/H_exchanger_TM"/>
</dbReference>
<evidence type="ECO:0000259" key="11">
    <source>
        <dbReference type="Pfam" id="PF00999"/>
    </source>
</evidence>
<feature type="transmembrane region" description="Helical" evidence="10">
    <location>
        <begin position="298"/>
        <end position="319"/>
    </location>
</feature>
<comment type="caution">
    <text evidence="12">The sequence shown here is derived from an EMBL/GenBank/DDBJ whole genome shotgun (WGS) entry which is preliminary data.</text>
</comment>
<evidence type="ECO:0000256" key="7">
    <source>
        <dbReference type="ARBA" id="ARBA00023065"/>
    </source>
</evidence>
<name>A0A0R2L315_9LACO</name>
<feature type="transmembrane region" description="Helical" evidence="10">
    <location>
        <begin position="101"/>
        <end position="121"/>
    </location>
</feature>
<feature type="transmembrane region" description="Helical" evidence="10">
    <location>
        <begin position="170"/>
        <end position="188"/>
    </location>
</feature>
<organism evidence="12 13">
    <name type="scientific">Pediococcus stilesii</name>
    <dbReference type="NCBI Taxonomy" id="331679"/>
    <lineage>
        <taxon>Bacteria</taxon>
        <taxon>Bacillati</taxon>
        <taxon>Bacillota</taxon>
        <taxon>Bacilli</taxon>
        <taxon>Lactobacillales</taxon>
        <taxon>Lactobacillaceae</taxon>
        <taxon>Pediococcus</taxon>
    </lineage>
</organism>
<keyword evidence="7" id="KW-0406">Ion transport</keyword>
<dbReference type="STRING" id="331679.IV81_GL001440"/>
<proteinExistence type="predicted"/>
<evidence type="ECO:0000256" key="8">
    <source>
        <dbReference type="ARBA" id="ARBA00023136"/>
    </source>
</evidence>
<evidence type="ECO:0000256" key="2">
    <source>
        <dbReference type="ARBA" id="ARBA00022448"/>
    </source>
</evidence>
<dbReference type="EMBL" id="JQBX01000006">
    <property type="protein sequence ID" value="KRN94261.1"/>
    <property type="molecule type" value="Genomic_DNA"/>
</dbReference>
<evidence type="ECO:0000256" key="4">
    <source>
        <dbReference type="ARBA" id="ARBA00022692"/>
    </source>
</evidence>
<evidence type="ECO:0000256" key="5">
    <source>
        <dbReference type="ARBA" id="ARBA00022989"/>
    </source>
</evidence>
<dbReference type="GO" id="GO:0098719">
    <property type="term" value="P:sodium ion import across plasma membrane"/>
    <property type="evidence" value="ECO:0007669"/>
    <property type="project" value="TreeGrafter"/>
</dbReference>
<feature type="transmembrane region" description="Helical" evidence="10">
    <location>
        <begin position="44"/>
        <end position="61"/>
    </location>
</feature>
<keyword evidence="4 10" id="KW-0812">Transmembrane</keyword>
<sequence length="687" mass="77627">MAFYAILLVRKKWKRGKIMEGVFVVLIILIGIVISILVNNHFKLIPLPMIFIAVGIGLSFLPPFRNFTFDPNMFIFMIIAPLLYNEAQSASRYWIGRGAVNIFSLSIALVIVTVILVGFSVNTIFPMIPLALAFAMASVVTPTDASAVSAFAHPNPKYQVPFTILQNESLFNDAAGFVMFDLSLLMFVKGNFSIVEGAESFLLEFIGGLILGAIVGAVFHVLRSFLISLDDDSPIVMLVLELVVPFLVYFIAEEANLSGILAVVAAGLVQGVENDKLQLTASEVQLVRDNVWIILEEAMSGAIFMLLGLTLPSIIGKIIQTSSGLIVILVSVAAFIYIFKLLIRVLWTRYLVWMHLDSGNRWKDSLLMGVSGASGTISLSLAFLFPESVNQNALTNRDTLIFIVAVIILISLTVAAIMVPKMTKNETKRKDKSFAQWNREMIMVTMNELRKQPENHTEAQIVVDVLSQQLHQHAVTNIRKLKSLYKAAHATEVDAITKLHEENKITDDEFKYYQEFLSLSLFTVSNNIFKNIMLRIRFGIHIGRLNRDIKSVQDMMLTSPLIAEQYYWKKEFELHGEDLAPIEEIGFNAVMKQLRQNRRDAATTTRELHQVQKYYRERHRRIGMKSPDPIILYETFLSAFHQEFLFLQDQLTNKQLTVETASQLQKQIIYDELAYIKNSASYTATYR</sequence>
<evidence type="ECO:0000313" key="13">
    <source>
        <dbReference type="Proteomes" id="UP000051859"/>
    </source>
</evidence>
<feature type="transmembrane region" description="Helical" evidence="10">
    <location>
        <begin position="400"/>
        <end position="420"/>
    </location>
</feature>
<feature type="domain" description="Cation/H+ exchanger transmembrane" evidence="11">
    <location>
        <begin position="33"/>
        <end position="422"/>
    </location>
</feature>
<feature type="transmembrane region" description="Helical" evidence="10">
    <location>
        <begin position="234"/>
        <end position="252"/>
    </location>
</feature>
<dbReference type="PANTHER" id="PTHR10110:SF86">
    <property type="entry name" value="SODIUM_HYDROGEN EXCHANGER 7"/>
    <property type="match status" value="1"/>
</dbReference>
<dbReference type="Pfam" id="PF00999">
    <property type="entry name" value="Na_H_Exchanger"/>
    <property type="match status" value="1"/>
</dbReference>
<dbReference type="InterPro" id="IPR018422">
    <property type="entry name" value="Cation/H_exchanger_CPA1"/>
</dbReference>
<comment type="subcellular location">
    <subcellularLocation>
        <location evidence="1">Cell membrane</location>
        <topology evidence="1">Multi-pass membrane protein</topology>
    </subcellularLocation>
</comment>
<evidence type="ECO:0000256" key="3">
    <source>
        <dbReference type="ARBA" id="ARBA00022475"/>
    </source>
</evidence>
<dbReference type="GO" id="GO:0015385">
    <property type="term" value="F:sodium:proton antiporter activity"/>
    <property type="evidence" value="ECO:0007669"/>
    <property type="project" value="InterPro"/>
</dbReference>
<feature type="transmembrane region" description="Helical" evidence="10">
    <location>
        <begin position="21"/>
        <end position="38"/>
    </location>
</feature>
<keyword evidence="8 10" id="KW-0472">Membrane</keyword>
<keyword evidence="3" id="KW-1003">Cell membrane</keyword>
<dbReference type="PATRIC" id="fig|331679.3.peg.1474"/>
<feature type="transmembrane region" description="Helical" evidence="10">
    <location>
        <begin position="366"/>
        <end position="385"/>
    </location>
</feature>
<dbReference type="AlphaFoldDB" id="A0A0R2L315"/>
<evidence type="ECO:0000256" key="1">
    <source>
        <dbReference type="ARBA" id="ARBA00004651"/>
    </source>
</evidence>
<reference evidence="12 13" key="1">
    <citation type="journal article" date="2015" name="Genome Announc.">
        <title>Expanding the biotechnology potential of lactobacilli through comparative genomics of 213 strains and associated genera.</title>
        <authorList>
            <person name="Sun Z."/>
            <person name="Harris H.M."/>
            <person name="McCann A."/>
            <person name="Guo C."/>
            <person name="Argimon S."/>
            <person name="Zhang W."/>
            <person name="Yang X."/>
            <person name="Jeffery I.B."/>
            <person name="Cooney J.C."/>
            <person name="Kagawa T.F."/>
            <person name="Liu W."/>
            <person name="Song Y."/>
            <person name="Salvetti E."/>
            <person name="Wrobel A."/>
            <person name="Rasinkangas P."/>
            <person name="Parkhill J."/>
            <person name="Rea M.C."/>
            <person name="O'Sullivan O."/>
            <person name="Ritari J."/>
            <person name="Douillard F.P."/>
            <person name="Paul Ross R."/>
            <person name="Yang R."/>
            <person name="Briner A.E."/>
            <person name="Felis G.E."/>
            <person name="de Vos W.M."/>
            <person name="Barrangou R."/>
            <person name="Klaenhammer T.R."/>
            <person name="Caufield P.W."/>
            <person name="Cui Y."/>
            <person name="Zhang H."/>
            <person name="O'Toole P.W."/>
        </authorList>
    </citation>
    <scope>NUCLEOTIDE SEQUENCE [LARGE SCALE GENOMIC DNA]</scope>
    <source>
        <strain evidence="12 13">DSM 18001</strain>
    </source>
</reference>
<keyword evidence="6" id="KW-0915">Sodium</keyword>
<keyword evidence="9" id="KW-0739">Sodium transport</keyword>
<keyword evidence="2" id="KW-0813">Transport</keyword>
<evidence type="ECO:0000313" key="12">
    <source>
        <dbReference type="EMBL" id="KRN94261.1"/>
    </source>
</evidence>
<gene>
    <name evidence="12" type="ORF">IV81_GL001440</name>
</gene>
<evidence type="ECO:0000256" key="10">
    <source>
        <dbReference type="SAM" id="Phobius"/>
    </source>
</evidence>
<evidence type="ECO:0000256" key="6">
    <source>
        <dbReference type="ARBA" id="ARBA00023053"/>
    </source>
</evidence>
<keyword evidence="13" id="KW-1185">Reference proteome</keyword>
<dbReference type="GO" id="GO:0051453">
    <property type="term" value="P:regulation of intracellular pH"/>
    <property type="evidence" value="ECO:0007669"/>
    <property type="project" value="TreeGrafter"/>
</dbReference>
<feature type="transmembrane region" description="Helical" evidence="10">
    <location>
        <begin position="200"/>
        <end position="222"/>
    </location>
</feature>
<dbReference type="GO" id="GO:0015386">
    <property type="term" value="F:potassium:proton antiporter activity"/>
    <property type="evidence" value="ECO:0007669"/>
    <property type="project" value="TreeGrafter"/>
</dbReference>
<dbReference type="PANTHER" id="PTHR10110">
    <property type="entry name" value="SODIUM/HYDROGEN EXCHANGER"/>
    <property type="match status" value="1"/>
</dbReference>
<keyword evidence="5 10" id="KW-1133">Transmembrane helix</keyword>
<dbReference type="Proteomes" id="UP000051859">
    <property type="component" value="Unassembled WGS sequence"/>
</dbReference>
<feature type="transmembrane region" description="Helical" evidence="10">
    <location>
        <begin position="325"/>
        <end position="346"/>
    </location>
</feature>
<protein>
    <recommendedName>
        <fullName evidence="11">Cation/H+ exchanger transmembrane domain-containing protein</fullName>
    </recommendedName>
</protein>
<accession>A0A0R2L315</accession>
<dbReference type="GO" id="GO:0005886">
    <property type="term" value="C:plasma membrane"/>
    <property type="evidence" value="ECO:0007669"/>
    <property type="project" value="UniProtKB-SubCell"/>
</dbReference>
<evidence type="ECO:0000256" key="9">
    <source>
        <dbReference type="ARBA" id="ARBA00023201"/>
    </source>
</evidence>